<evidence type="ECO:0008006" key="4">
    <source>
        <dbReference type="Google" id="ProtNLM"/>
    </source>
</evidence>
<dbReference type="Proteomes" id="UP001380290">
    <property type="component" value="Unassembled WGS sequence"/>
</dbReference>
<evidence type="ECO:0000313" key="3">
    <source>
        <dbReference type="Proteomes" id="UP001380290"/>
    </source>
</evidence>
<evidence type="ECO:0000313" key="2">
    <source>
        <dbReference type="EMBL" id="MEJ5861987.1"/>
    </source>
</evidence>
<proteinExistence type="predicted"/>
<name>A0ABU8QMW7_9PSED</name>
<keyword evidence="3" id="KW-1185">Reference proteome</keyword>
<accession>A0ABU8QMW7</accession>
<dbReference type="RefSeq" id="WP_339598092.1">
    <property type="nucleotide sequence ID" value="NZ_JBBHLC010000003.1"/>
</dbReference>
<evidence type="ECO:0000256" key="1">
    <source>
        <dbReference type="SAM" id="MobiDB-lite"/>
    </source>
</evidence>
<feature type="region of interest" description="Disordered" evidence="1">
    <location>
        <begin position="156"/>
        <end position="191"/>
    </location>
</feature>
<sequence length="191" mass="21660">MRLHVYLLALPLFAGCQYLPRTEYFTAPQNEPNPAFIRIINFTQHASIYQYSNGVRSGGVVRTGPLPFIHTQDIGMPKAGQDLTFDFYETSVQPGKETEVHMSWEGEKTRYCFVTAKFTPQPGRYYQFRMTSGDEGSCKLFPTTVEQSADGAWTLKPNPDVTYPHGGPERKASYGNDLYRDPNYKPFVPPT</sequence>
<protein>
    <recommendedName>
        <fullName evidence="4">Lipoprotein</fullName>
    </recommendedName>
</protein>
<reference evidence="2 3" key="1">
    <citation type="submission" date="2024-02" db="EMBL/GenBank/DDBJ databases">
        <title>Identification of pathogenicity and growth-promoting function of Pseudomonas putida variant.</title>
        <authorList>
            <person name="Sun J."/>
        </authorList>
    </citation>
    <scope>NUCLEOTIDE SEQUENCE [LARGE SCALE GENOMIC DNA]</scope>
    <source>
        <strain evidence="2 3">A03</strain>
    </source>
</reference>
<dbReference type="EMBL" id="JBBHLC010000003">
    <property type="protein sequence ID" value="MEJ5861987.1"/>
    <property type="molecule type" value="Genomic_DNA"/>
</dbReference>
<gene>
    <name evidence="2" type="ORF">V7S98_01980</name>
</gene>
<dbReference type="PROSITE" id="PS51257">
    <property type="entry name" value="PROKAR_LIPOPROTEIN"/>
    <property type="match status" value="1"/>
</dbReference>
<organism evidence="2 3">
    <name type="scientific">Pseudomonas farsensis</name>
    <dbReference type="NCBI Taxonomy" id="2745492"/>
    <lineage>
        <taxon>Bacteria</taxon>
        <taxon>Pseudomonadati</taxon>
        <taxon>Pseudomonadota</taxon>
        <taxon>Gammaproteobacteria</taxon>
        <taxon>Pseudomonadales</taxon>
        <taxon>Pseudomonadaceae</taxon>
        <taxon>Pseudomonas</taxon>
    </lineage>
</organism>
<comment type="caution">
    <text evidence="2">The sequence shown here is derived from an EMBL/GenBank/DDBJ whole genome shotgun (WGS) entry which is preliminary data.</text>
</comment>
<feature type="compositionally biased region" description="Basic and acidic residues" evidence="1">
    <location>
        <begin position="167"/>
        <end position="183"/>
    </location>
</feature>